<dbReference type="EMBL" id="FNHO01000004">
    <property type="protein sequence ID" value="SDM40946.1"/>
    <property type="molecule type" value="Genomic_DNA"/>
</dbReference>
<dbReference type="KEGG" id="pbm:CL52_05715"/>
<evidence type="ECO:0000313" key="5">
    <source>
        <dbReference type="Proteomes" id="UP000182276"/>
    </source>
</evidence>
<feature type="domain" description="DUF4123" evidence="1">
    <location>
        <begin position="21"/>
        <end position="139"/>
    </location>
</feature>
<dbReference type="RefSeq" id="WP_043219031.1">
    <property type="nucleotide sequence ID" value="NZ_CP007511.1"/>
</dbReference>
<dbReference type="Proteomes" id="UP000031271">
    <property type="component" value="Chromosome"/>
</dbReference>
<dbReference type="Pfam" id="PF13503">
    <property type="entry name" value="DUF4123"/>
    <property type="match status" value="1"/>
</dbReference>
<evidence type="ECO:0000313" key="3">
    <source>
        <dbReference type="EMBL" id="SDM40946.1"/>
    </source>
</evidence>
<gene>
    <name evidence="2" type="ORF">CL52_05715</name>
    <name evidence="3" type="ORF">SAMN05660875_104427</name>
</gene>
<keyword evidence="5" id="KW-1185">Reference proteome</keyword>
<protein>
    <recommendedName>
        <fullName evidence="1">DUF4123 domain-containing protein</fullName>
    </recommendedName>
</protein>
<reference evidence="4" key="1">
    <citation type="submission" date="2014-03" db="EMBL/GenBank/DDBJ databases">
        <title>Complete genome of Pseudomonas balearica DSM 6083T, a sewage water isolate from an enrichment with 2-methylnaphthalene.</title>
        <authorList>
            <person name="Salva-Serra F."/>
            <person name="Jaen-Luchoro D."/>
            <person name="Busquets A."/>
            <person name="Pena A."/>
            <person name="Gomila M."/>
            <person name="Bosch R."/>
            <person name="Nogales B."/>
            <person name="Garcia-Valdes E."/>
            <person name="Lalucat J."/>
            <person name="Bennasar A."/>
        </authorList>
    </citation>
    <scope>NUCLEOTIDE SEQUENCE [LARGE SCALE GENOMIC DNA]</scope>
    <source>
        <strain evidence="4">DSM 6083</strain>
    </source>
</reference>
<organism evidence="2 4">
    <name type="scientific">Stutzerimonas balearica DSM 6083</name>
    <dbReference type="NCBI Taxonomy" id="1123016"/>
    <lineage>
        <taxon>Bacteria</taxon>
        <taxon>Pseudomonadati</taxon>
        <taxon>Pseudomonadota</taxon>
        <taxon>Gammaproteobacteria</taxon>
        <taxon>Pseudomonadales</taxon>
        <taxon>Pseudomonadaceae</taxon>
        <taxon>Stutzerimonas</taxon>
    </lineage>
</organism>
<accession>A0A8D4C5Q6</accession>
<dbReference type="EMBL" id="CP007511">
    <property type="protein sequence ID" value="AJE14558.1"/>
    <property type="molecule type" value="Genomic_DNA"/>
</dbReference>
<evidence type="ECO:0000259" key="1">
    <source>
        <dbReference type="Pfam" id="PF13503"/>
    </source>
</evidence>
<sequence length="281" mass="32387">MNDYVDRWLDEQQQQQRQLLLIVDSLAEPDPIRELFAADLMHDYLNLYRGTAFADLADAGPWLIQLSEADVAALQPLLDAPERNWGWLASADRIDLHTLQDHWQARMLIEDQGQRALYRFQDNRVIARHLGALAPEQRAPLLGPLASALCWDGHAWTTFDNPSPGPCPAPFAIPWLELPEPADVSRQIRHHNLLQWLWQEHPAHTTTLAEQVMLDDWLDEQLTQAEQWGWHTPEQQRFLLQCRVQPALAAQPFWTPQATESPAQHFDRCQRSVARLEPSHP</sequence>
<evidence type="ECO:0000313" key="2">
    <source>
        <dbReference type="EMBL" id="AJE14558.1"/>
    </source>
</evidence>
<reference evidence="3 5" key="2">
    <citation type="submission" date="2016-10" db="EMBL/GenBank/DDBJ databases">
        <authorList>
            <person name="Varghese N."/>
            <person name="Submissions S."/>
        </authorList>
    </citation>
    <scope>NUCLEOTIDE SEQUENCE [LARGE SCALE GENOMIC DNA]</scope>
    <source>
        <strain evidence="3 5">DSM 6083</strain>
    </source>
</reference>
<dbReference type="GeneID" id="77259412"/>
<dbReference type="AlphaFoldDB" id="A0A8D4C5Q6"/>
<dbReference type="Proteomes" id="UP000182276">
    <property type="component" value="Unassembled WGS sequence"/>
</dbReference>
<evidence type="ECO:0000313" key="4">
    <source>
        <dbReference type="Proteomes" id="UP000031271"/>
    </source>
</evidence>
<dbReference type="InterPro" id="IPR025391">
    <property type="entry name" value="DUF4123"/>
</dbReference>
<proteinExistence type="predicted"/>
<reference evidence="2 4" key="3">
    <citation type="journal article" name="Genome Announc.">
        <title>Complete Genome Sequence of Pseudomonas balearica DSM 6083T.</title>
        <authorList>
            <person name="Bennasar-Figueras A."/>
            <person name="Salva-Serra F."/>
            <person name="Jaen-Luchoro D."/>
            <person name="Segui C."/>
            <person name="Aliaga F."/>
            <person name="Busquets A."/>
            <person name="Gomila M."/>
            <person name="Moore E.R."/>
            <person name="Lalucat J."/>
        </authorList>
    </citation>
    <scope>NUCLEOTIDE SEQUENCE [LARGE SCALE GENOMIC DNA]</scope>
    <source>
        <strain evidence="4">DSM 6083</strain>
        <strain evidence="2">DSM6083</strain>
    </source>
</reference>
<name>A0A8D4C5Q6_9GAMM</name>